<dbReference type="AlphaFoldDB" id="A0A093UXJ3"/>
<accession>A0A093UXJ3</accession>
<keyword evidence="1" id="KW-0472">Membrane</keyword>
<protein>
    <submittedName>
        <fullName evidence="2">Uncharacterized protein</fullName>
    </submittedName>
</protein>
<reference evidence="2" key="2">
    <citation type="journal article" date="2014" name="PLoS Genet.">
        <title>Signature gene expression reveals novel clues to the molecular mechanisms of dimorphic transition in Penicillium marneffei.</title>
        <authorList>
            <person name="Yang E."/>
            <person name="Wang G."/>
            <person name="Cai J."/>
            <person name="Woo P.C."/>
            <person name="Lau S.K."/>
            <person name="Yuen K.-Y."/>
            <person name="Chow W.-N."/>
            <person name="Lin X."/>
        </authorList>
    </citation>
    <scope>NUCLEOTIDE SEQUENCE</scope>
    <source>
        <strain evidence="2">PM1</strain>
    </source>
</reference>
<evidence type="ECO:0000256" key="1">
    <source>
        <dbReference type="SAM" id="Phobius"/>
    </source>
</evidence>
<sequence length="564" mass="66727">MSTYNENTMIPDQDAVKSLRELTASVLDLCSIIRSEHSSSHPDKSREELKAKDAIVNTLNEQISKGRPEKIPDWAKVELMPVDEIEMENKQFTQKYEGFWKDIDEPTQLEKEAAVQAYTSAFSRFQEIYRLIGWRDRDDEDCMQADIYHQYLWSRQIVRVLALTARTLKGGHLASSLSLETLLHLCYARQILDQPGVSDVDTYRKQFELLYDCLTALDFTRKFREIREPLCELFYLRYKSESIREVFDRVRISEEDTIGIERYPELPLEENTDSTFHPEIFTIPYLQRFGRLNIEWTDCLDEHLKIYANRNSIRVFAHPTFFYNGIDLHKSLKSQARDYHKSTYLELSRTYGLLFRPTSSRNIQRLRQSITAGEDDQILWYNSMTFNGRPIHRLKPYLEKEVPTNPKKIMDIDPVRYPTKDILSESFYRCSLPPSIQVAFDIANPFRAVKRIAKRWDQHTVTSTSMQQIFDLAPNYPEDLRFMITSVMENSFADTESFVRFPYFEPRLRRLKMYLDSREPSTMRELWYDRRDYRSWCMFWGAGFFGVCVLLLIFVILLVQLACI</sequence>
<evidence type="ECO:0000313" key="2">
    <source>
        <dbReference type="EMBL" id="KFX42444.1"/>
    </source>
</evidence>
<dbReference type="EMBL" id="JPOX01000044">
    <property type="protein sequence ID" value="KFX42444.1"/>
    <property type="molecule type" value="Genomic_DNA"/>
</dbReference>
<reference key="1">
    <citation type="journal article" date="2014" name="PLoS Genet.">
        <title>Signature Gene Expression Reveals Novel Clues to the Molecular Mechanisms of Dimorphic Transition in Penicillium marneffei.</title>
        <authorList>
            <person name="Yang E."/>
            <person name="Wang G."/>
            <person name="Cai J."/>
            <person name="Woo P.C."/>
            <person name="Lau S.K."/>
            <person name="Yuen K.-Y."/>
            <person name="Chow W.-N."/>
            <person name="Lin X."/>
        </authorList>
    </citation>
    <scope>NUCLEOTIDE SEQUENCE [LARGE SCALE GENOMIC DNA]</scope>
    <source>
        <strain>PM1</strain>
    </source>
</reference>
<name>A0A093UXJ3_TALMA</name>
<feature type="transmembrane region" description="Helical" evidence="1">
    <location>
        <begin position="538"/>
        <end position="559"/>
    </location>
</feature>
<keyword evidence="1" id="KW-1133">Transmembrane helix</keyword>
<proteinExistence type="predicted"/>
<keyword evidence="1" id="KW-0812">Transmembrane</keyword>
<gene>
    <name evidence="2" type="ORF">GQ26_0440200</name>
</gene>
<dbReference type="HOGENOM" id="CLU_446158_0_0_1"/>
<organism evidence="2">
    <name type="scientific">Talaromyces marneffei PM1</name>
    <dbReference type="NCBI Taxonomy" id="1077442"/>
    <lineage>
        <taxon>Eukaryota</taxon>
        <taxon>Fungi</taxon>
        <taxon>Dikarya</taxon>
        <taxon>Ascomycota</taxon>
        <taxon>Pezizomycotina</taxon>
        <taxon>Eurotiomycetes</taxon>
        <taxon>Eurotiomycetidae</taxon>
        <taxon>Eurotiales</taxon>
        <taxon>Trichocomaceae</taxon>
        <taxon>Talaromyces</taxon>
        <taxon>Talaromyces sect. Talaromyces</taxon>
    </lineage>
</organism>
<comment type="caution">
    <text evidence="2">The sequence shown here is derived from an EMBL/GenBank/DDBJ whole genome shotgun (WGS) entry which is preliminary data.</text>
</comment>